<dbReference type="PANTHER" id="PTHR30435:SF19">
    <property type="entry name" value="FLAGELLAR BASAL-BODY ROD PROTEIN FLGG"/>
    <property type="match status" value="1"/>
</dbReference>
<dbReference type="EMBL" id="JAOBTW010000012">
    <property type="protein sequence ID" value="MDZ7282809.1"/>
    <property type="molecule type" value="Genomic_DNA"/>
</dbReference>
<dbReference type="InterPro" id="IPR053967">
    <property type="entry name" value="LlgE_F_G-like_D1"/>
</dbReference>
<dbReference type="PROSITE" id="PS00588">
    <property type="entry name" value="FLAGELLA_BB_ROD"/>
    <property type="match status" value="1"/>
</dbReference>
<evidence type="ECO:0000313" key="9">
    <source>
        <dbReference type="Proteomes" id="UP001292182"/>
    </source>
</evidence>
<dbReference type="PANTHER" id="PTHR30435">
    <property type="entry name" value="FLAGELLAR PROTEIN"/>
    <property type="match status" value="1"/>
</dbReference>
<dbReference type="Pfam" id="PF06429">
    <property type="entry name" value="Flg_bbr_C"/>
    <property type="match status" value="1"/>
</dbReference>
<reference evidence="9" key="1">
    <citation type="submission" date="2023-07" db="EMBL/GenBank/DDBJ databases">
        <title>Whole genome sequence analysis of rice epiphytic Sphingomonas sanguinis OsEp_Plm_15B2.</title>
        <authorList>
            <person name="Sahu K.P."/>
            <person name="Asharani P."/>
            <person name="Reddy B."/>
            <person name="Kumar A."/>
        </authorList>
    </citation>
    <scope>NUCLEOTIDE SEQUENCE [LARGE SCALE GENOMIC DNA]</scope>
    <source>
        <strain evidence="9">OsEp_Plm_15B2</strain>
    </source>
</reference>
<gene>
    <name evidence="8" type="ORF">N4G62_12300</name>
</gene>
<keyword evidence="9" id="KW-1185">Reference proteome</keyword>
<evidence type="ECO:0000313" key="8">
    <source>
        <dbReference type="EMBL" id="MDZ7282809.1"/>
    </source>
</evidence>
<dbReference type="NCBIfam" id="TIGR03506">
    <property type="entry name" value="FlgEFG_subfam"/>
    <property type="match status" value="2"/>
</dbReference>
<comment type="caution">
    <text evidence="8">The sequence shown here is derived from an EMBL/GenBank/DDBJ whole genome shotgun (WGS) entry which is preliminary data.</text>
</comment>
<proteinExistence type="inferred from homology"/>
<evidence type="ECO:0000256" key="3">
    <source>
        <dbReference type="ARBA" id="ARBA00023143"/>
    </source>
</evidence>
<keyword evidence="3 4" id="KW-0975">Bacterial flagellum</keyword>
<dbReference type="RefSeq" id="WP_322539668.1">
    <property type="nucleotide sequence ID" value="NZ_JAOBTW010000012.1"/>
</dbReference>
<evidence type="ECO:0000259" key="6">
    <source>
        <dbReference type="Pfam" id="PF06429"/>
    </source>
</evidence>
<accession>A0ABU5LSA1</accession>
<dbReference type="Pfam" id="PF22692">
    <property type="entry name" value="LlgE_F_G_D1"/>
    <property type="match status" value="1"/>
</dbReference>
<evidence type="ECO:0000259" key="5">
    <source>
        <dbReference type="Pfam" id="PF00460"/>
    </source>
</evidence>
<sequence>MSDAYYVGAVGLGTQQRALDAIANNIANINTSGFKRSEVRFADVVASGPDPVVLPADLQSAAPTLAGVALDLQLMLSDQGELQKTGASMDVAIEGAGFIELMGADGRTLLWRGGRLKVGEDGVLTGAGGFALKAGITIPDDATDIRIGADGTVQVQGGADAAPVEVGQIRLVRLNDMAGIERLDGGLYRLAEDARLDETPAGEDGAGRLVQGSIERSNVQLTDEMVRMMLVQRAYAANAQIVQAADQMMGIANTLRR</sequence>
<evidence type="ECO:0000256" key="2">
    <source>
        <dbReference type="ARBA" id="ARBA00009677"/>
    </source>
</evidence>
<evidence type="ECO:0000259" key="7">
    <source>
        <dbReference type="Pfam" id="PF22692"/>
    </source>
</evidence>
<dbReference type="InterPro" id="IPR010930">
    <property type="entry name" value="Flg_bb/hook_C_dom"/>
</dbReference>
<comment type="subcellular location">
    <subcellularLocation>
        <location evidence="1 4">Bacterial flagellum basal body</location>
    </subcellularLocation>
</comment>
<name>A0ABU5LSA1_9SPHN</name>
<feature type="domain" description="Flagellar basal-body/hook protein C-terminal" evidence="6">
    <location>
        <begin position="211"/>
        <end position="255"/>
    </location>
</feature>
<dbReference type="InterPro" id="IPR037925">
    <property type="entry name" value="FlgE/F/G-like"/>
</dbReference>
<keyword evidence="8" id="KW-0282">Flagellum</keyword>
<dbReference type="InterPro" id="IPR020013">
    <property type="entry name" value="Flagellar_FlgE/F/G"/>
</dbReference>
<feature type="domain" description="Flagellar hook protein FlgE/F/G-like D1" evidence="7">
    <location>
        <begin position="92"/>
        <end position="155"/>
    </location>
</feature>
<dbReference type="InterPro" id="IPR001444">
    <property type="entry name" value="Flag_bb_rod_N"/>
</dbReference>
<comment type="similarity">
    <text evidence="2 4">Belongs to the flagella basal body rod proteins family.</text>
</comment>
<feature type="domain" description="Flagellar basal body rod protein N-terminal" evidence="5">
    <location>
        <begin position="6"/>
        <end position="35"/>
    </location>
</feature>
<dbReference type="Proteomes" id="UP001292182">
    <property type="component" value="Unassembled WGS sequence"/>
</dbReference>
<dbReference type="SUPFAM" id="SSF117143">
    <property type="entry name" value="Flagellar hook protein flgE"/>
    <property type="match status" value="1"/>
</dbReference>
<keyword evidence="8" id="KW-0966">Cell projection</keyword>
<evidence type="ECO:0000256" key="1">
    <source>
        <dbReference type="ARBA" id="ARBA00004117"/>
    </source>
</evidence>
<evidence type="ECO:0000256" key="4">
    <source>
        <dbReference type="RuleBase" id="RU362116"/>
    </source>
</evidence>
<dbReference type="InterPro" id="IPR019776">
    <property type="entry name" value="Flagellar_basal_body_rod_CS"/>
</dbReference>
<dbReference type="Pfam" id="PF00460">
    <property type="entry name" value="Flg_bb_rod"/>
    <property type="match status" value="1"/>
</dbReference>
<organism evidence="8 9">
    <name type="scientific">Sphingomonas sanguinis</name>
    <dbReference type="NCBI Taxonomy" id="33051"/>
    <lineage>
        <taxon>Bacteria</taxon>
        <taxon>Pseudomonadati</taxon>
        <taxon>Pseudomonadota</taxon>
        <taxon>Alphaproteobacteria</taxon>
        <taxon>Sphingomonadales</taxon>
        <taxon>Sphingomonadaceae</taxon>
        <taxon>Sphingomonas</taxon>
    </lineage>
</organism>
<protein>
    <submittedName>
        <fullName evidence="8">Flagellar hook-basal body protein</fullName>
    </submittedName>
</protein>
<keyword evidence="8" id="KW-0969">Cilium</keyword>